<proteinExistence type="predicted"/>
<sequence>MVLNTVLNKDLSTDTNGGEGNNDLTAPVLSPEGYYSSTEETGKASTDGCMRSPAPSHPDISLANKQNPAHDLENPRKRSRERKFENECDKVEALDLTQKRQKRISQ</sequence>
<evidence type="ECO:0000313" key="4">
    <source>
        <dbReference type="WBParaSite" id="GPUH_0001111301-mRNA-1"/>
    </source>
</evidence>
<reference evidence="4" key="1">
    <citation type="submission" date="2016-06" db="UniProtKB">
        <authorList>
            <consortium name="WormBaseParasite"/>
        </authorList>
    </citation>
    <scope>IDENTIFICATION</scope>
</reference>
<evidence type="ECO:0000256" key="1">
    <source>
        <dbReference type="SAM" id="MobiDB-lite"/>
    </source>
</evidence>
<organism evidence="4">
    <name type="scientific">Gongylonema pulchrum</name>
    <dbReference type="NCBI Taxonomy" id="637853"/>
    <lineage>
        <taxon>Eukaryota</taxon>
        <taxon>Metazoa</taxon>
        <taxon>Ecdysozoa</taxon>
        <taxon>Nematoda</taxon>
        <taxon>Chromadorea</taxon>
        <taxon>Rhabditida</taxon>
        <taxon>Spirurina</taxon>
        <taxon>Spiruromorpha</taxon>
        <taxon>Spiruroidea</taxon>
        <taxon>Gongylonematidae</taxon>
        <taxon>Gongylonema</taxon>
    </lineage>
</organism>
<protein>
    <submittedName>
        <fullName evidence="4">BZIP domain-containing protein</fullName>
    </submittedName>
</protein>
<dbReference type="EMBL" id="UYRT01078342">
    <property type="protein sequence ID" value="VDN18335.1"/>
    <property type="molecule type" value="Genomic_DNA"/>
</dbReference>
<dbReference type="Proteomes" id="UP000271098">
    <property type="component" value="Unassembled WGS sequence"/>
</dbReference>
<name>A0A183DQV9_9BILA</name>
<accession>A0A183DQV9</accession>
<reference evidence="2 3" key="2">
    <citation type="submission" date="2018-11" db="EMBL/GenBank/DDBJ databases">
        <authorList>
            <consortium name="Pathogen Informatics"/>
        </authorList>
    </citation>
    <scope>NUCLEOTIDE SEQUENCE [LARGE SCALE GENOMIC DNA]</scope>
</reference>
<dbReference type="WBParaSite" id="GPUH_0001111301-mRNA-1">
    <property type="protein sequence ID" value="GPUH_0001111301-mRNA-1"/>
    <property type="gene ID" value="GPUH_0001111301"/>
</dbReference>
<feature type="region of interest" description="Disordered" evidence="1">
    <location>
        <begin position="1"/>
        <end position="85"/>
    </location>
</feature>
<keyword evidence="3" id="KW-1185">Reference proteome</keyword>
<evidence type="ECO:0000313" key="3">
    <source>
        <dbReference type="Proteomes" id="UP000271098"/>
    </source>
</evidence>
<gene>
    <name evidence="2" type="ORF">GPUH_LOCUS11100</name>
</gene>
<evidence type="ECO:0000313" key="2">
    <source>
        <dbReference type="EMBL" id="VDN18335.1"/>
    </source>
</evidence>
<dbReference type="AlphaFoldDB" id="A0A183DQV9"/>
<feature type="compositionally biased region" description="Basic and acidic residues" evidence="1">
    <location>
        <begin position="68"/>
        <end position="85"/>
    </location>
</feature>